<evidence type="ECO:0000256" key="1">
    <source>
        <dbReference type="ARBA" id="ARBA00010088"/>
    </source>
</evidence>
<dbReference type="Gene3D" id="3.40.50.1820">
    <property type="entry name" value="alpha/beta hydrolase"/>
    <property type="match status" value="1"/>
</dbReference>
<dbReference type="PANTHER" id="PTHR43798:SF33">
    <property type="entry name" value="HYDROLASE, PUTATIVE (AFU_ORTHOLOGUE AFUA_2G14860)-RELATED"/>
    <property type="match status" value="1"/>
</dbReference>
<dbReference type="EMBL" id="JAJTTC010000012">
    <property type="protein sequence ID" value="MCF0065645.1"/>
    <property type="molecule type" value="Genomic_DNA"/>
</dbReference>
<dbReference type="PANTHER" id="PTHR43798">
    <property type="entry name" value="MONOACYLGLYCEROL LIPASE"/>
    <property type="match status" value="1"/>
</dbReference>
<sequence length="314" mass="35769">MNHFFRTAFATTFILISIIAPGSIAQQIYSKAYGQKGDPAIIYLHGGPRGNSTLFEATTANALAKKGFYVIVYDRRGEGRSSDTEAKINFDEAFSDLNTLIKDYDLAKVNLLGHSFGGIVSTLYTERFPQKVERLILVGALFSQQESYDHILTTSLKIATQARDSTMLKKISYIKTLNEQSEQYRKQTYEVASHFGFFKMPRPTLESRELTEEYENSNFSKSNIRNDKAPILFYQNESRVNIDTKPILKDIIQKNIKLSAIYGLQDGIFSKNQISDIKRIIGPQNLYTIENCSHYPFVDQQAKFLQSVQEIMDK</sequence>
<dbReference type="GO" id="GO:0008233">
    <property type="term" value="F:peptidase activity"/>
    <property type="evidence" value="ECO:0007669"/>
    <property type="project" value="InterPro"/>
</dbReference>
<dbReference type="SUPFAM" id="SSF53474">
    <property type="entry name" value="alpha/beta-Hydrolases"/>
    <property type="match status" value="1"/>
</dbReference>
<feature type="domain" description="AB hydrolase-1" evidence="3">
    <location>
        <begin position="39"/>
        <end position="299"/>
    </location>
</feature>
<dbReference type="GO" id="GO:0016020">
    <property type="term" value="C:membrane"/>
    <property type="evidence" value="ECO:0007669"/>
    <property type="project" value="TreeGrafter"/>
</dbReference>
<evidence type="ECO:0000313" key="4">
    <source>
        <dbReference type="EMBL" id="MCF0065645.1"/>
    </source>
</evidence>
<keyword evidence="5" id="KW-1185">Reference proteome</keyword>
<organism evidence="4 5">
    <name type="scientific">Dyadobacter chenwenxiniae</name>
    <dbReference type="NCBI Taxonomy" id="2906456"/>
    <lineage>
        <taxon>Bacteria</taxon>
        <taxon>Pseudomonadati</taxon>
        <taxon>Bacteroidota</taxon>
        <taxon>Cytophagia</taxon>
        <taxon>Cytophagales</taxon>
        <taxon>Spirosomataceae</taxon>
        <taxon>Dyadobacter</taxon>
    </lineage>
</organism>
<dbReference type="Pfam" id="PF00561">
    <property type="entry name" value="Abhydrolase_1"/>
    <property type="match status" value="1"/>
</dbReference>
<evidence type="ECO:0000256" key="2">
    <source>
        <dbReference type="ARBA" id="ARBA00022801"/>
    </source>
</evidence>
<dbReference type="AlphaFoldDB" id="A0A9X1PSF8"/>
<evidence type="ECO:0000259" key="3">
    <source>
        <dbReference type="Pfam" id="PF00561"/>
    </source>
</evidence>
<reference evidence="4" key="1">
    <citation type="submission" date="2021-12" db="EMBL/GenBank/DDBJ databases">
        <title>Novel species in genus Dyadobacter.</title>
        <authorList>
            <person name="Ma C."/>
        </authorList>
    </citation>
    <scope>NUCLEOTIDE SEQUENCE</scope>
    <source>
        <strain evidence="4">LJ419</strain>
    </source>
</reference>
<comment type="caution">
    <text evidence="4">The sequence shown here is derived from an EMBL/GenBank/DDBJ whole genome shotgun (WGS) entry which is preliminary data.</text>
</comment>
<accession>A0A9X1PSF8</accession>
<keyword evidence="2 4" id="KW-0378">Hydrolase</keyword>
<dbReference type="GO" id="GO:0006508">
    <property type="term" value="P:proteolysis"/>
    <property type="evidence" value="ECO:0007669"/>
    <property type="project" value="InterPro"/>
</dbReference>
<protein>
    <submittedName>
        <fullName evidence="4">Alpha/beta hydrolase</fullName>
    </submittedName>
</protein>
<proteinExistence type="inferred from homology"/>
<dbReference type="InterPro" id="IPR002410">
    <property type="entry name" value="Peptidase_S33"/>
</dbReference>
<dbReference type="PRINTS" id="PR00111">
    <property type="entry name" value="ABHYDROLASE"/>
</dbReference>
<dbReference type="InterPro" id="IPR029058">
    <property type="entry name" value="AB_hydrolase_fold"/>
</dbReference>
<dbReference type="PRINTS" id="PR00793">
    <property type="entry name" value="PROAMNOPTASE"/>
</dbReference>
<comment type="similarity">
    <text evidence="1">Belongs to the peptidase S33 family.</text>
</comment>
<gene>
    <name evidence="4" type="ORF">LXM26_29285</name>
</gene>
<evidence type="ECO:0000313" key="5">
    <source>
        <dbReference type="Proteomes" id="UP001139000"/>
    </source>
</evidence>
<dbReference type="RefSeq" id="WP_234658663.1">
    <property type="nucleotide sequence ID" value="NZ_CP094997.1"/>
</dbReference>
<dbReference type="InterPro" id="IPR000073">
    <property type="entry name" value="AB_hydrolase_1"/>
</dbReference>
<dbReference type="Proteomes" id="UP001139000">
    <property type="component" value="Unassembled WGS sequence"/>
</dbReference>
<name>A0A9X1PSF8_9BACT</name>
<dbReference type="InterPro" id="IPR050266">
    <property type="entry name" value="AB_hydrolase_sf"/>
</dbReference>